<dbReference type="Proteomes" id="UP001146120">
    <property type="component" value="Unassembled WGS sequence"/>
</dbReference>
<accession>A0AAV2YVH7</accession>
<dbReference type="AlphaFoldDB" id="A0AAV2YVH7"/>
<keyword evidence="3" id="KW-1185">Reference proteome</keyword>
<evidence type="ECO:0000313" key="2">
    <source>
        <dbReference type="EMBL" id="DAZ97234.1"/>
    </source>
</evidence>
<dbReference type="EMBL" id="DAKRPA010000142">
    <property type="protein sequence ID" value="DAZ97234.1"/>
    <property type="molecule type" value="Genomic_DNA"/>
</dbReference>
<organism evidence="2 3">
    <name type="scientific">Lagenidium giganteum</name>
    <dbReference type="NCBI Taxonomy" id="4803"/>
    <lineage>
        <taxon>Eukaryota</taxon>
        <taxon>Sar</taxon>
        <taxon>Stramenopiles</taxon>
        <taxon>Oomycota</taxon>
        <taxon>Peronosporomycetes</taxon>
        <taxon>Pythiales</taxon>
        <taxon>Pythiaceae</taxon>
    </lineage>
</organism>
<reference evidence="2" key="2">
    <citation type="journal article" date="2023" name="Microbiol Resour">
        <title>Decontamination and Annotation of the Draft Genome Sequence of the Oomycete Lagenidium giganteum ARSEF 373.</title>
        <authorList>
            <person name="Morgan W.R."/>
            <person name="Tartar A."/>
        </authorList>
    </citation>
    <scope>NUCLEOTIDE SEQUENCE</scope>
    <source>
        <strain evidence="2">ARSEF 373</strain>
    </source>
</reference>
<feature type="region of interest" description="Disordered" evidence="1">
    <location>
        <begin position="22"/>
        <end position="41"/>
    </location>
</feature>
<gene>
    <name evidence="2" type="ORF">N0F65_010396</name>
</gene>
<evidence type="ECO:0000313" key="3">
    <source>
        <dbReference type="Proteomes" id="UP001146120"/>
    </source>
</evidence>
<sequence length="127" mass="13940">MQPTTHSLAKLQIGLSAHHPSLTPLKRKLSDDDNNSPTSLDEILSVSTDDSIISPKKKAKTVDEEFRSKLEMSSFIASVPNALFDLELESQDPCMEVLAAYVPVAFEASPATPLDDSEMDILNYFLS</sequence>
<proteinExistence type="predicted"/>
<comment type="caution">
    <text evidence="2">The sequence shown here is derived from an EMBL/GenBank/DDBJ whole genome shotgun (WGS) entry which is preliminary data.</text>
</comment>
<protein>
    <submittedName>
        <fullName evidence="2">Uncharacterized protein</fullName>
    </submittedName>
</protein>
<reference evidence="2" key="1">
    <citation type="submission" date="2022-11" db="EMBL/GenBank/DDBJ databases">
        <authorList>
            <person name="Morgan W.R."/>
            <person name="Tartar A."/>
        </authorList>
    </citation>
    <scope>NUCLEOTIDE SEQUENCE</scope>
    <source>
        <strain evidence="2">ARSEF 373</strain>
    </source>
</reference>
<evidence type="ECO:0000256" key="1">
    <source>
        <dbReference type="SAM" id="MobiDB-lite"/>
    </source>
</evidence>
<name>A0AAV2YVH7_9STRA</name>